<dbReference type="RefSeq" id="WP_036635283.1">
    <property type="nucleotide sequence ID" value="NZ_JFZB01000005.1"/>
</dbReference>
<dbReference type="AlphaFoldDB" id="A0A086Y3J5"/>
<dbReference type="OrthoDB" id="9809275at2"/>
<gene>
    <name evidence="2" type="ORF">CG50_11560</name>
</gene>
<dbReference type="Gene3D" id="3.90.1200.10">
    <property type="match status" value="1"/>
</dbReference>
<evidence type="ECO:0000313" key="2">
    <source>
        <dbReference type="EMBL" id="KFI28845.1"/>
    </source>
</evidence>
<dbReference type="SUPFAM" id="SSF56112">
    <property type="entry name" value="Protein kinase-like (PK-like)"/>
    <property type="match status" value="1"/>
</dbReference>
<organism evidence="2 3">
    <name type="scientific">Paenirhodobacter enshiensis</name>
    <dbReference type="NCBI Taxonomy" id="1105367"/>
    <lineage>
        <taxon>Bacteria</taxon>
        <taxon>Pseudomonadati</taxon>
        <taxon>Pseudomonadota</taxon>
        <taxon>Alphaproteobacteria</taxon>
        <taxon>Rhodobacterales</taxon>
        <taxon>Rhodobacter group</taxon>
        <taxon>Paenirhodobacter</taxon>
    </lineage>
</organism>
<dbReference type="Gene3D" id="3.30.200.20">
    <property type="entry name" value="Phosphorylase Kinase, domain 1"/>
    <property type="match status" value="1"/>
</dbReference>
<accession>A0A086Y3J5</accession>
<dbReference type="Proteomes" id="UP000028824">
    <property type="component" value="Unassembled WGS sequence"/>
</dbReference>
<dbReference type="STRING" id="1105367.CG50_11560"/>
<proteinExistence type="predicted"/>
<reference evidence="2 3" key="1">
    <citation type="submission" date="2014-03" db="EMBL/GenBank/DDBJ databases">
        <title>Genome of Paenirhodobacter enshiensis DW2-9.</title>
        <authorList>
            <person name="Wang D."/>
            <person name="Wang G."/>
        </authorList>
    </citation>
    <scope>NUCLEOTIDE SEQUENCE [LARGE SCALE GENOMIC DNA]</scope>
    <source>
        <strain evidence="2 3">DW2-9</strain>
    </source>
</reference>
<protein>
    <recommendedName>
        <fullName evidence="1">Aminoglycoside phosphotransferase domain-containing protein</fullName>
    </recommendedName>
</protein>
<feature type="domain" description="Aminoglycoside phosphotransferase" evidence="1">
    <location>
        <begin position="22"/>
        <end position="242"/>
    </location>
</feature>
<dbReference type="EMBL" id="JFZB01000005">
    <property type="protein sequence ID" value="KFI28845.1"/>
    <property type="molecule type" value="Genomic_DNA"/>
</dbReference>
<evidence type="ECO:0000259" key="1">
    <source>
        <dbReference type="Pfam" id="PF01636"/>
    </source>
</evidence>
<dbReference type="Pfam" id="PF01636">
    <property type="entry name" value="APH"/>
    <property type="match status" value="1"/>
</dbReference>
<dbReference type="eggNOG" id="COG3178">
    <property type="taxonomic scope" value="Bacteria"/>
</dbReference>
<keyword evidence="3" id="KW-1185">Reference proteome</keyword>
<name>A0A086Y3J5_9RHOB</name>
<comment type="caution">
    <text evidence="2">The sequence shown here is derived from an EMBL/GenBank/DDBJ whole genome shotgun (WGS) entry which is preliminary data.</text>
</comment>
<evidence type="ECO:0000313" key="3">
    <source>
        <dbReference type="Proteomes" id="UP000028824"/>
    </source>
</evidence>
<dbReference type="InterPro" id="IPR011009">
    <property type="entry name" value="Kinase-like_dom_sf"/>
</dbReference>
<sequence>MTLPEPARAFLAREGWQDALSRPLAGDASGRSYARLTLGEKIAVLMMSPSPDEVTHFENVGRWLLSNGFSAPQIMASDAPAGLMLIEDLGDDLIFDLVEADPAREAPLYGAITDALLALHRLAPPDFVAPLDATGLGDLTRLGQDWAPLLSAEAATEVPDLVTTLAARLDDLAPVLCLRDFHAQNMLWLPGRDGVARLGLLDFQDAVAAHPSYDLVSALQDVRRAVSPEVEAREIARYTAARGLDPDTFAADYALLGAQRALRIHAVFARLCLGAGKARYVDLMPRNWALLHRNLAHPTLAPLARAVGAAFAPPDAPLIERLKRECGTRPMR</sequence>
<dbReference type="InterPro" id="IPR002575">
    <property type="entry name" value="Aminoglycoside_PTrfase"/>
</dbReference>